<sequence length="51" mass="5872">MDVETRQRKLVRMSIGVDATRFQLFKHEVHATTKNFSYDTSGSNVQHSTES</sequence>
<dbReference type="AlphaFoldDB" id="A0A7J8QS20"/>
<evidence type="ECO:0000313" key="2">
    <source>
        <dbReference type="Proteomes" id="UP000593561"/>
    </source>
</evidence>
<gene>
    <name evidence="1" type="ORF">Godav_016988</name>
</gene>
<name>A0A7J8QS20_GOSDV</name>
<accession>A0A7J8QS20</accession>
<organism evidence="1 2">
    <name type="scientific">Gossypium davidsonii</name>
    <name type="common">Davidson's cotton</name>
    <name type="synonym">Gossypium klotzschianum subsp. davidsonii</name>
    <dbReference type="NCBI Taxonomy" id="34287"/>
    <lineage>
        <taxon>Eukaryota</taxon>
        <taxon>Viridiplantae</taxon>
        <taxon>Streptophyta</taxon>
        <taxon>Embryophyta</taxon>
        <taxon>Tracheophyta</taxon>
        <taxon>Spermatophyta</taxon>
        <taxon>Magnoliopsida</taxon>
        <taxon>eudicotyledons</taxon>
        <taxon>Gunneridae</taxon>
        <taxon>Pentapetalae</taxon>
        <taxon>rosids</taxon>
        <taxon>malvids</taxon>
        <taxon>Malvales</taxon>
        <taxon>Malvaceae</taxon>
        <taxon>Malvoideae</taxon>
        <taxon>Gossypium</taxon>
    </lineage>
</organism>
<proteinExistence type="predicted"/>
<comment type="caution">
    <text evidence="1">The sequence shown here is derived from an EMBL/GenBank/DDBJ whole genome shotgun (WGS) entry which is preliminary data.</text>
</comment>
<protein>
    <submittedName>
        <fullName evidence="1">Uncharacterized protein</fullName>
    </submittedName>
</protein>
<dbReference type="Proteomes" id="UP000593561">
    <property type="component" value="Unassembled WGS sequence"/>
</dbReference>
<reference evidence="1 2" key="1">
    <citation type="journal article" date="2019" name="Genome Biol. Evol.">
        <title>Insights into the evolution of the New World diploid cottons (Gossypium, subgenus Houzingenia) based on genome sequencing.</title>
        <authorList>
            <person name="Grover C.E."/>
            <person name="Arick M.A. 2nd"/>
            <person name="Thrash A."/>
            <person name="Conover J.L."/>
            <person name="Sanders W.S."/>
            <person name="Peterson D.G."/>
            <person name="Frelichowski J.E."/>
            <person name="Scheffler J.A."/>
            <person name="Scheffler B.E."/>
            <person name="Wendel J.F."/>
        </authorList>
    </citation>
    <scope>NUCLEOTIDE SEQUENCE [LARGE SCALE GENOMIC DNA]</scope>
    <source>
        <strain evidence="1">27</strain>
        <tissue evidence="1">Leaf</tissue>
    </source>
</reference>
<evidence type="ECO:0000313" key="1">
    <source>
        <dbReference type="EMBL" id="MBA0604318.1"/>
    </source>
</evidence>
<keyword evidence="2" id="KW-1185">Reference proteome</keyword>
<dbReference type="EMBL" id="JABFAC010000001">
    <property type="protein sequence ID" value="MBA0604318.1"/>
    <property type="molecule type" value="Genomic_DNA"/>
</dbReference>